<accession>A0A059EXU0</accession>
<keyword evidence="2" id="KW-1133">Transmembrane helix</keyword>
<feature type="compositionally biased region" description="Basic and acidic residues" evidence="1">
    <location>
        <begin position="39"/>
        <end position="54"/>
    </location>
</feature>
<evidence type="ECO:0000313" key="5">
    <source>
        <dbReference type="Proteomes" id="UP000030655"/>
    </source>
</evidence>
<feature type="region of interest" description="Disordered" evidence="1">
    <location>
        <begin position="32"/>
        <end position="75"/>
    </location>
</feature>
<keyword evidence="3" id="KW-0732">Signal</keyword>
<keyword evidence="2" id="KW-0812">Transmembrane</keyword>
<dbReference type="VEuPathDB" id="MicrosporidiaDB:H312_02869"/>
<gene>
    <name evidence="4" type="ORF">H312_02869</name>
</gene>
<feature type="chain" id="PRO_5001571763" evidence="3">
    <location>
        <begin position="19"/>
        <end position="190"/>
    </location>
</feature>
<dbReference type="HOGENOM" id="CLU_1682051_0_0_1"/>
<reference evidence="5" key="1">
    <citation type="submission" date="2013-02" db="EMBL/GenBank/DDBJ databases">
        <authorList>
            <consortium name="The Broad Institute Genome Sequencing Platform"/>
            <person name="Cuomo C."/>
            <person name="Becnel J."/>
            <person name="Sanscrainte N."/>
            <person name="Walker B."/>
            <person name="Young S.K."/>
            <person name="Zeng Q."/>
            <person name="Gargeya S."/>
            <person name="Fitzgerald M."/>
            <person name="Haas B."/>
            <person name="Abouelleil A."/>
            <person name="Alvarado L."/>
            <person name="Arachchi H.M."/>
            <person name="Berlin A.M."/>
            <person name="Chapman S.B."/>
            <person name="Dewar J."/>
            <person name="Goldberg J."/>
            <person name="Griggs A."/>
            <person name="Gujja S."/>
            <person name="Hansen M."/>
            <person name="Howarth C."/>
            <person name="Imamovic A."/>
            <person name="Larimer J."/>
            <person name="McCowan C."/>
            <person name="Murphy C."/>
            <person name="Neiman D."/>
            <person name="Pearson M."/>
            <person name="Priest M."/>
            <person name="Roberts A."/>
            <person name="Saif S."/>
            <person name="Shea T."/>
            <person name="Sisk P."/>
            <person name="Sykes S."/>
            <person name="Wortman J."/>
            <person name="Nusbaum C."/>
            <person name="Birren B."/>
        </authorList>
    </citation>
    <scope>NUCLEOTIDE SEQUENCE [LARGE SCALE GENOMIC DNA]</scope>
    <source>
        <strain evidence="5">PRA339</strain>
    </source>
</reference>
<dbReference type="OrthoDB" id="10418070at2759"/>
<evidence type="ECO:0000313" key="4">
    <source>
        <dbReference type="EMBL" id="KCZ79740.1"/>
    </source>
</evidence>
<reference evidence="4 5" key="2">
    <citation type="submission" date="2014-03" db="EMBL/GenBank/DDBJ databases">
        <title>The Genome Sequence of Anncaliia algerae insect isolate PRA339.</title>
        <authorList>
            <consortium name="The Broad Institute Genome Sequencing Platform"/>
            <consortium name="The Broad Institute Genome Sequencing Center for Infectious Disease"/>
            <person name="Cuomo C."/>
            <person name="Becnel J."/>
            <person name="Sanscrainte N."/>
            <person name="Walker B."/>
            <person name="Young S.K."/>
            <person name="Zeng Q."/>
            <person name="Gargeya S."/>
            <person name="Fitzgerald M."/>
            <person name="Haas B."/>
            <person name="Abouelleil A."/>
            <person name="Alvarado L."/>
            <person name="Arachchi H.M."/>
            <person name="Berlin A.M."/>
            <person name="Chapman S.B."/>
            <person name="Dewar J."/>
            <person name="Goldberg J."/>
            <person name="Griggs A."/>
            <person name="Gujja S."/>
            <person name="Hansen M."/>
            <person name="Howarth C."/>
            <person name="Imamovic A."/>
            <person name="Larimer J."/>
            <person name="McCowan C."/>
            <person name="Murphy C."/>
            <person name="Neiman D."/>
            <person name="Pearson M."/>
            <person name="Priest M."/>
            <person name="Roberts A."/>
            <person name="Saif S."/>
            <person name="Shea T."/>
            <person name="Sisk P."/>
            <person name="Sykes S."/>
            <person name="Wortman J."/>
            <person name="Nusbaum C."/>
            <person name="Birren B."/>
        </authorList>
    </citation>
    <scope>NUCLEOTIDE SEQUENCE [LARGE SCALE GENOMIC DNA]</scope>
    <source>
        <strain evidence="4 5">PRA339</strain>
    </source>
</reference>
<feature type="signal peptide" evidence="3">
    <location>
        <begin position="1"/>
        <end position="18"/>
    </location>
</feature>
<dbReference type="AlphaFoldDB" id="A0A059EXU0"/>
<feature type="non-terminal residue" evidence="4">
    <location>
        <position position="1"/>
    </location>
</feature>
<protein>
    <submittedName>
        <fullName evidence="4">Uncharacterized protein</fullName>
    </submittedName>
</protein>
<organism evidence="4 5">
    <name type="scientific">Anncaliia algerae PRA339</name>
    <dbReference type="NCBI Taxonomy" id="1288291"/>
    <lineage>
        <taxon>Eukaryota</taxon>
        <taxon>Fungi</taxon>
        <taxon>Fungi incertae sedis</taxon>
        <taxon>Microsporidia</taxon>
        <taxon>Tubulinosematoidea</taxon>
        <taxon>Tubulinosematidae</taxon>
        <taxon>Anncaliia</taxon>
    </lineage>
</organism>
<keyword evidence="5" id="KW-1185">Reference proteome</keyword>
<evidence type="ECO:0000256" key="3">
    <source>
        <dbReference type="SAM" id="SignalP"/>
    </source>
</evidence>
<evidence type="ECO:0000256" key="1">
    <source>
        <dbReference type="SAM" id="MobiDB-lite"/>
    </source>
</evidence>
<keyword evidence="2" id="KW-0472">Membrane</keyword>
<dbReference type="Proteomes" id="UP000030655">
    <property type="component" value="Unassembled WGS sequence"/>
</dbReference>
<feature type="transmembrane region" description="Helical" evidence="2">
    <location>
        <begin position="171"/>
        <end position="189"/>
    </location>
</feature>
<name>A0A059EXU0_9MICR</name>
<sequence>LICIFITFLLLLAGILVAVIVVRIKNKDSGDYTPSGNFAKEKNENTNAESKEQEDASSSSEEEHISDDEEISHDDLAKLAERSEKDFTLKKEKEGIKIISMSKQTKEDLSKLKTMTPMQDESDNSEDKEEPQLGYYEGCKKFAAKKLEELNYNHGDKINRITEPLKSKPGLFLQLTGFLTTAYALYCYYS</sequence>
<proteinExistence type="predicted"/>
<dbReference type="EMBL" id="KK365234">
    <property type="protein sequence ID" value="KCZ79740.1"/>
    <property type="molecule type" value="Genomic_DNA"/>
</dbReference>
<evidence type="ECO:0000256" key="2">
    <source>
        <dbReference type="SAM" id="Phobius"/>
    </source>
</evidence>